<name>A0AC61QN18_9BACT</name>
<gene>
    <name evidence="1" type="ORF">E5358_12150</name>
</gene>
<evidence type="ECO:0000313" key="1">
    <source>
        <dbReference type="EMBL" id="TGX80760.1"/>
    </source>
</evidence>
<dbReference type="Proteomes" id="UP000308886">
    <property type="component" value="Unassembled WGS sequence"/>
</dbReference>
<comment type="caution">
    <text evidence="1">The sequence shown here is derived from an EMBL/GenBank/DDBJ whole genome shotgun (WGS) entry which is preliminary data.</text>
</comment>
<keyword evidence="1" id="KW-0413">Isomerase</keyword>
<proteinExistence type="predicted"/>
<dbReference type="EMBL" id="SRZC01000022">
    <property type="protein sequence ID" value="TGX80760.1"/>
    <property type="molecule type" value="Genomic_DNA"/>
</dbReference>
<evidence type="ECO:0000313" key="2">
    <source>
        <dbReference type="Proteomes" id="UP000308886"/>
    </source>
</evidence>
<keyword evidence="2" id="KW-1185">Reference proteome</keyword>
<protein>
    <submittedName>
        <fullName evidence="1">Fucose isomerase</fullName>
    </submittedName>
</protein>
<reference evidence="1" key="1">
    <citation type="submission" date="2019-04" db="EMBL/GenBank/DDBJ databases">
        <title>Microbes associate with the intestines of laboratory mice.</title>
        <authorList>
            <person name="Navarre W."/>
            <person name="Wong E."/>
            <person name="Huang K."/>
            <person name="Tropini C."/>
            <person name="Ng K."/>
            <person name="Yu B."/>
        </authorList>
    </citation>
    <scope>NUCLEOTIDE SEQUENCE</scope>
    <source>
        <strain evidence="1">NM73_A23</strain>
    </source>
</reference>
<organism evidence="1 2">
    <name type="scientific">Palleniella muris</name>
    <dbReference type="NCBI Taxonomy" id="3038145"/>
    <lineage>
        <taxon>Bacteria</taxon>
        <taxon>Pseudomonadati</taxon>
        <taxon>Bacteroidota</taxon>
        <taxon>Bacteroidia</taxon>
        <taxon>Bacteroidales</taxon>
        <taxon>Prevotellaceae</taxon>
        <taxon>Palleniella</taxon>
    </lineage>
</organism>
<sequence length="417" mass="45575">MEKLNLLTFASVFQKQEYVSIRKAHEELFDALENNFEVSVIFEKDLDSHNPDSLEGKTLVFIATGGTEGMVIKNYHRLPKPLTLLTDGKANSLAASLELSCRARQQGDTCTIIHGEMPAVIAAIENGNSVTEPSSNDNAINLKESPVNGCRIGVLGEPSDWLVASDVDYTLARERWGVEFVDISLDIVNTYFHEMTDEAVAAATDKFINDAVSCVEPNRAEVVKAMRLYAVLQRIAEEERLDALTLQCFSLIPTTKTTGCLALALLNDNGIVAGCEGDLTSTFTMLLANRVTGKGAFMANPSRINRETGEIIFAHCTIGLCQTEGYIIRTHFESNSGVAIQGIMPTGRVTVMKCGGKGLERSFIAAGTIIENQDDCQKCRTQILVKLDNPADAAYFFDSTIGNHHIIVIGDHTDKFK</sequence>
<accession>A0AC61QN18</accession>